<reference evidence="1" key="1">
    <citation type="submission" date="2020-05" db="EMBL/GenBank/DDBJ databases">
        <title>Large-scale comparative analyses of tick genomes elucidate their genetic diversity and vector capacities.</title>
        <authorList>
            <person name="Jia N."/>
            <person name="Wang J."/>
            <person name="Shi W."/>
            <person name="Du L."/>
            <person name="Sun Y."/>
            <person name="Zhan W."/>
            <person name="Jiang J."/>
            <person name="Wang Q."/>
            <person name="Zhang B."/>
            <person name="Ji P."/>
            <person name="Sakyi L.B."/>
            <person name="Cui X."/>
            <person name="Yuan T."/>
            <person name="Jiang B."/>
            <person name="Yang W."/>
            <person name="Lam T.T.-Y."/>
            <person name="Chang Q."/>
            <person name="Ding S."/>
            <person name="Wang X."/>
            <person name="Zhu J."/>
            <person name="Ruan X."/>
            <person name="Zhao L."/>
            <person name="Wei J."/>
            <person name="Que T."/>
            <person name="Du C."/>
            <person name="Cheng J."/>
            <person name="Dai P."/>
            <person name="Han X."/>
            <person name="Huang E."/>
            <person name="Gao Y."/>
            <person name="Liu J."/>
            <person name="Shao H."/>
            <person name="Ye R."/>
            <person name="Li L."/>
            <person name="Wei W."/>
            <person name="Wang X."/>
            <person name="Wang C."/>
            <person name="Yang T."/>
            <person name="Huo Q."/>
            <person name="Li W."/>
            <person name="Guo W."/>
            <person name="Chen H."/>
            <person name="Zhou L."/>
            <person name="Ni X."/>
            <person name="Tian J."/>
            <person name="Zhou Y."/>
            <person name="Sheng Y."/>
            <person name="Liu T."/>
            <person name="Pan Y."/>
            <person name="Xia L."/>
            <person name="Li J."/>
            <person name="Zhao F."/>
            <person name="Cao W."/>
        </authorList>
    </citation>
    <scope>NUCLEOTIDE SEQUENCE</scope>
    <source>
        <strain evidence="1">Hyas-2018</strain>
    </source>
</reference>
<gene>
    <name evidence="1" type="ORF">HPB50_013292</name>
</gene>
<comment type="caution">
    <text evidence="1">The sequence shown here is derived from an EMBL/GenBank/DDBJ whole genome shotgun (WGS) entry which is preliminary data.</text>
</comment>
<name>A0ACB7T885_HYAAI</name>
<dbReference type="EMBL" id="CM023491">
    <property type="protein sequence ID" value="KAH6941094.1"/>
    <property type="molecule type" value="Genomic_DNA"/>
</dbReference>
<evidence type="ECO:0000313" key="1">
    <source>
        <dbReference type="EMBL" id="KAH6941094.1"/>
    </source>
</evidence>
<organism evidence="1 2">
    <name type="scientific">Hyalomma asiaticum</name>
    <name type="common">Tick</name>
    <dbReference type="NCBI Taxonomy" id="266040"/>
    <lineage>
        <taxon>Eukaryota</taxon>
        <taxon>Metazoa</taxon>
        <taxon>Ecdysozoa</taxon>
        <taxon>Arthropoda</taxon>
        <taxon>Chelicerata</taxon>
        <taxon>Arachnida</taxon>
        <taxon>Acari</taxon>
        <taxon>Parasitiformes</taxon>
        <taxon>Ixodida</taxon>
        <taxon>Ixodoidea</taxon>
        <taxon>Ixodidae</taxon>
        <taxon>Hyalomminae</taxon>
        <taxon>Hyalomma</taxon>
    </lineage>
</organism>
<keyword evidence="2" id="KW-1185">Reference proteome</keyword>
<evidence type="ECO:0000313" key="2">
    <source>
        <dbReference type="Proteomes" id="UP000821845"/>
    </source>
</evidence>
<dbReference type="Proteomes" id="UP000821845">
    <property type="component" value="Chromosome 11"/>
</dbReference>
<sequence length="586" mass="65981">MASRLRTTKLRYLAEFREDTRALLLEKEAQLLSTLHKKIIVIILIASLLRDHGLRTKCLTPKFGKVSSSFFPQTPRKRLSVALYFVTDVSVPFRFFWRYADSSAFNFDPPGLALEMAVFYDADCKKSFTEALGTSSSLEGAIKTIISQVQVFYKPPWLKTPLHVVITELRLLDEEVVRSLYITWKLPPAFSRRHAVTVCTPSYSVSLGVNHDGPPENGKCSLDRYLMGPWRTSNTTTWWSECSLEILTKLHENEKMACIQKPPSVKRLRQVLHLNTWRNEQPPGQQWDADAQCRVFLKSEAARCSIKAENMSAVCRALQCKSPERIGLFGAGHALEGTYCGENSWCQGTKCVPFPKSLPVVPGGWTEWETVSECSQPCLQHSVALVHMKRACNDPRRQNTLEGCEGDNVRLKPCDINANKKAPKCTHPKTNQQYIDEKCAFYARFKPELKPSGTQVPHSAAQSWRACAIHCGYKSDAFIAAKFFLNELTNETGVLPDGARCHFDKSKGAAYYCQQGQCVTLLQSLAGIQDDEAGQVLEVEESDWAPDTEGRQLVERYLEYVPGKNFSVLDVNKVPRARARIAVDDL</sequence>
<protein>
    <submittedName>
        <fullName evidence="1">Uncharacterized protein</fullName>
    </submittedName>
</protein>
<accession>A0ACB7T885</accession>
<proteinExistence type="predicted"/>